<evidence type="ECO:0000313" key="6">
    <source>
        <dbReference type="Proteomes" id="UP000053354"/>
    </source>
</evidence>
<proteinExistence type="predicted"/>
<protein>
    <submittedName>
        <fullName evidence="5">Transcriptional regulator</fullName>
    </submittedName>
</protein>
<keyword evidence="1" id="KW-0805">Transcription regulation</keyword>
<dbReference type="RefSeq" id="WP_038703906.1">
    <property type="nucleotide sequence ID" value="NZ_CP016540.2"/>
</dbReference>
<name>A0A1B1S541_9BACL</name>
<dbReference type="Gene3D" id="1.10.10.10">
    <property type="entry name" value="Winged helix-like DNA-binding domain superfamily/Winged helix DNA-binding domain"/>
    <property type="match status" value="1"/>
</dbReference>
<evidence type="ECO:0000256" key="2">
    <source>
        <dbReference type="ARBA" id="ARBA00023125"/>
    </source>
</evidence>
<evidence type="ECO:0000256" key="3">
    <source>
        <dbReference type="ARBA" id="ARBA00023163"/>
    </source>
</evidence>
<gene>
    <name evidence="5" type="ORF">I858_014990</name>
</gene>
<dbReference type="InterPro" id="IPR002577">
    <property type="entry name" value="HTH_HxlR"/>
</dbReference>
<evidence type="ECO:0000313" key="5">
    <source>
        <dbReference type="EMBL" id="ANU28295.1"/>
    </source>
</evidence>
<reference evidence="5" key="1">
    <citation type="submission" date="2016-10" db="EMBL/GenBank/DDBJ databases">
        <authorList>
            <person name="See-Too W.S."/>
        </authorList>
    </citation>
    <scope>NUCLEOTIDE SEQUENCE</scope>
    <source>
        <strain evidence="5">L10.15</strain>
    </source>
</reference>
<evidence type="ECO:0000259" key="4">
    <source>
        <dbReference type="PROSITE" id="PS51118"/>
    </source>
</evidence>
<dbReference type="AlphaFoldDB" id="A0A1B1S541"/>
<dbReference type="KEGG" id="pll:I858_014990"/>
<dbReference type="PANTHER" id="PTHR33204">
    <property type="entry name" value="TRANSCRIPTIONAL REGULATOR, MARR FAMILY"/>
    <property type="match status" value="1"/>
</dbReference>
<evidence type="ECO:0000256" key="1">
    <source>
        <dbReference type="ARBA" id="ARBA00023015"/>
    </source>
</evidence>
<dbReference type="PANTHER" id="PTHR33204:SF29">
    <property type="entry name" value="TRANSCRIPTIONAL REGULATOR"/>
    <property type="match status" value="1"/>
</dbReference>
<accession>A0A1B1S541</accession>
<dbReference type="PROSITE" id="PS51118">
    <property type="entry name" value="HTH_HXLR"/>
    <property type="match status" value="1"/>
</dbReference>
<dbReference type="Proteomes" id="UP000053354">
    <property type="component" value="Chromosome"/>
</dbReference>
<keyword evidence="6" id="KW-1185">Reference proteome</keyword>
<dbReference type="Pfam" id="PF01638">
    <property type="entry name" value="HxlR"/>
    <property type="match status" value="1"/>
</dbReference>
<dbReference type="EMBL" id="CP016540">
    <property type="protein sequence ID" value="ANU28295.1"/>
    <property type="molecule type" value="Genomic_DNA"/>
</dbReference>
<dbReference type="STRING" id="1302659.I858_014990"/>
<organism evidence="5 6">
    <name type="scientific">Planococcus versutus</name>
    <dbReference type="NCBI Taxonomy" id="1302659"/>
    <lineage>
        <taxon>Bacteria</taxon>
        <taxon>Bacillati</taxon>
        <taxon>Bacillota</taxon>
        <taxon>Bacilli</taxon>
        <taxon>Bacillales</taxon>
        <taxon>Caryophanaceae</taxon>
        <taxon>Planococcus</taxon>
    </lineage>
</organism>
<keyword evidence="3" id="KW-0804">Transcription</keyword>
<dbReference type="OrthoDB" id="9791143at2"/>
<dbReference type="InterPro" id="IPR036390">
    <property type="entry name" value="WH_DNA-bd_sf"/>
</dbReference>
<dbReference type="SUPFAM" id="SSF46785">
    <property type="entry name" value="Winged helix' DNA-binding domain"/>
    <property type="match status" value="1"/>
</dbReference>
<feature type="domain" description="HTH hxlR-type" evidence="4">
    <location>
        <begin position="5"/>
        <end position="106"/>
    </location>
</feature>
<dbReference type="GO" id="GO:0003677">
    <property type="term" value="F:DNA binding"/>
    <property type="evidence" value="ECO:0007669"/>
    <property type="project" value="UniProtKB-KW"/>
</dbReference>
<sequence>MATECNGGIETALDLLVGKWKPVILFHLMNNGILRFSELQRSIPGITKKMLTTQLRELEYHNIVNRKVYAQVPPKVEYSITEYGKGLAPTLLSMHEWGFKHLEHLNKLYGTHYEDQIQIKKS</sequence>
<dbReference type="InterPro" id="IPR036388">
    <property type="entry name" value="WH-like_DNA-bd_sf"/>
</dbReference>
<keyword evidence="2" id="KW-0238">DNA-binding</keyword>